<evidence type="ECO:0000259" key="2">
    <source>
        <dbReference type="Pfam" id="PF16694"/>
    </source>
</evidence>
<dbReference type="Proteomes" id="UP000503336">
    <property type="component" value="Chromosome"/>
</dbReference>
<gene>
    <name evidence="3" type="ORF">G5B40_00695</name>
</gene>
<keyword evidence="4" id="KW-1185">Reference proteome</keyword>
<dbReference type="EMBL" id="CP049056">
    <property type="protein sequence ID" value="QIE54089.1"/>
    <property type="molecule type" value="Genomic_DNA"/>
</dbReference>
<accession>A0A7L5BWX2</accession>
<reference evidence="3 4" key="1">
    <citation type="submission" date="2020-02" db="EMBL/GenBank/DDBJ databases">
        <title>complete genome sequence of Rhodobacteraceae bacterium.</title>
        <authorList>
            <person name="Park J."/>
            <person name="Kim Y.-S."/>
            <person name="Kim K.-H."/>
        </authorList>
    </citation>
    <scope>NUCLEOTIDE SEQUENCE [LARGE SCALE GENOMIC DNA]</scope>
    <source>
        <strain evidence="3 4">RR4-56</strain>
    </source>
</reference>
<feature type="chain" id="PRO_5029575620" evidence="1">
    <location>
        <begin position="26"/>
        <end position="201"/>
    </location>
</feature>
<dbReference type="Gene3D" id="3.50.70.20">
    <property type="entry name" value="Cytochrome P460"/>
    <property type="match status" value="1"/>
</dbReference>
<sequence>MNQSGALAVAAAAFTLIGFAGEGRAADCTAPADPYDLSHEQANAVYECLKDDLYAGYQQGDKGWIPSEMVSGYRKWGAATTAPANPGFHGGRFLFTYVNETGFDAYTEYAEDPDIPAGTKIAKESFTIGEDLSVKPGPLFLMEKVAAGVSPETNDWYYMMVAPNGAPQAIDVETACSACHMENYGFQGGLGYPIEDVRLPK</sequence>
<dbReference type="Pfam" id="PF16694">
    <property type="entry name" value="Cytochrome_P460"/>
    <property type="match status" value="1"/>
</dbReference>
<organism evidence="3 4">
    <name type="scientific">Pikeienuella piscinae</name>
    <dbReference type="NCBI Taxonomy" id="2748098"/>
    <lineage>
        <taxon>Bacteria</taxon>
        <taxon>Pseudomonadati</taxon>
        <taxon>Pseudomonadota</taxon>
        <taxon>Alphaproteobacteria</taxon>
        <taxon>Rhodobacterales</taxon>
        <taxon>Paracoccaceae</taxon>
        <taxon>Pikeienuella</taxon>
    </lineage>
</organism>
<dbReference type="InterPro" id="IPR032033">
    <property type="entry name" value="Cytochrome_P460"/>
</dbReference>
<dbReference type="AlphaFoldDB" id="A0A7L5BWX2"/>
<dbReference type="RefSeq" id="WP_165093777.1">
    <property type="nucleotide sequence ID" value="NZ_CP049056.1"/>
</dbReference>
<dbReference type="KEGG" id="hdh:G5B40_00695"/>
<protein>
    <submittedName>
        <fullName evidence="3">Cytochrome P460 family protein</fullName>
    </submittedName>
</protein>
<dbReference type="CDD" id="cd20716">
    <property type="entry name" value="cyt_P460_fam"/>
    <property type="match status" value="1"/>
</dbReference>
<feature type="domain" description="Cytochrome P460" evidence="2">
    <location>
        <begin position="71"/>
        <end position="182"/>
    </location>
</feature>
<name>A0A7L5BWX2_9RHOB</name>
<proteinExistence type="predicted"/>
<feature type="signal peptide" evidence="1">
    <location>
        <begin position="1"/>
        <end position="25"/>
    </location>
</feature>
<evidence type="ECO:0000256" key="1">
    <source>
        <dbReference type="SAM" id="SignalP"/>
    </source>
</evidence>
<keyword evidence="1" id="KW-0732">Signal</keyword>
<dbReference type="InterPro" id="IPR038142">
    <property type="entry name" value="Cytochrome_P460_sp"/>
</dbReference>
<evidence type="ECO:0000313" key="3">
    <source>
        <dbReference type="EMBL" id="QIE54089.1"/>
    </source>
</evidence>
<evidence type="ECO:0000313" key="4">
    <source>
        <dbReference type="Proteomes" id="UP000503336"/>
    </source>
</evidence>